<dbReference type="GO" id="GO:0000122">
    <property type="term" value="P:negative regulation of transcription by RNA polymerase II"/>
    <property type="evidence" value="ECO:0007669"/>
    <property type="project" value="TreeGrafter"/>
</dbReference>
<keyword evidence="5" id="KW-1185">Reference proteome</keyword>
<dbReference type="GO" id="GO:0000792">
    <property type="term" value="C:heterochromatin"/>
    <property type="evidence" value="ECO:0007669"/>
    <property type="project" value="TreeGrafter"/>
</dbReference>
<name>A0AAD9DMC5_9TELE</name>
<sequence>IDIFQTRCTFFILRPKKPDPSVMTQARTVSAACHSRALAFPFFSAERGAADMEELSAVGEQVFDAECILNKRLRKVRPATPGDARARATKARRISLTLCTCVSAGEVGISGEVARMVVQGKDLLDVCFACVGGANGLLGLCFVWVGLNAFWTCVSRHNSWEPQENLLDPRLLAAFNKREQERELLLRKKGKRPRGRPRKIMKTPTLSKTSSSSSSSSTSGSSSTSTSSSSSSEDDDDEDDDDDDDDDEVGGDRKRKPSPRVRELHPVPQKKAQIVVAKPGPPTKRRGRRPLAPELKAQRQIQAKGPRKLAKHTAKDSLAELRASIKKPLMPASFTYTGLSRAAGREPIATHNRGSFGPGAPPRGGPGVGRPAGPTSALGRPLQGKSAADLKLSVSDVGGRSGGGAGLDLKTAACKSPGVASLSLHGTKFAAGSPNGQAAGGAPTWMKKMEAPAQSLPQRPATSRPSASSLSPAKSPSNQAAGLQHARVPAASKAPQGGDTHTGSGLRVPEGGVKKGLSQEKSALTGAESQGGGAAPGRPGRPGTDRVKAEEASSPADRMGRAAQARPHKGPTPDTPRDRNGSKVGKAPSGTSTGEEGSSSESEQESPYPSDRQDVSVGVQTGPDWRPTRSLIEHVFVTDVTANLVTVTVKESPTSVGFFSIRNY</sequence>
<feature type="region of interest" description="Disordered" evidence="2">
    <location>
        <begin position="184"/>
        <end position="315"/>
    </location>
</feature>
<dbReference type="Pfam" id="PF17218">
    <property type="entry name" value="CBX7_C"/>
    <property type="match status" value="1"/>
</dbReference>
<gene>
    <name evidence="4" type="ORF">P4O66_019006</name>
</gene>
<dbReference type="PANTHER" id="PTHR46860">
    <property type="entry name" value="CHROMOBOX PROTEIN HOMOLOG 2"/>
    <property type="match status" value="1"/>
</dbReference>
<dbReference type="GO" id="GO:0035102">
    <property type="term" value="C:PRC1 complex"/>
    <property type="evidence" value="ECO:0007669"/>
    <property type="project" value="InterPro"/>
</dbReference>
<evidence type="ECO:0000313" key="4">
    <source>
        <dbReference type="EMBL" id="KAK1785659.1"/>
    </source>
</evidence>
<feature type="compositionally biased region" description="Low complexity" evidence="2">
    <location>
        <begin position="209"/>
        <end position="231"/>
    </location>
</feature>
<feature type="domain" description="Chromo" evidence="3">
    <location>
        <begin position="63"/>
        <end position="187"/>
    </location>
</feature>
<dbReference type="Proteomes" id="UP001239994">
    <property type="component" value="Unassembled WGS sequence"/>
</dbReference>
<dbReference type="AlphaFoldDB" id="A0AAD9DMC5"/>
<feature type="compositionally biased region" description="Acidic residues" evidence="2">
    <location>
        <begin position="232"/>
        <end position="249"/>
    </location>
</feature>
<proteinExistence type="predicted"/>
<comment type="caution">
    <text evidence="4">The sequence shown here is derived from an EMBL/GenBank/DDBJ whole genome shotgun (WGS) entry which is preliminary data.</text>
</comment>
<evidence type="ECO:0000256" key="1">
    <source>
        <dbReference type="ARBA" id="ARBA00004123"/>
    </source>
</evidence>
<dbReference type="EMBL" id="JAROKS010000026">
    <property type="protein sequence ID" value="KAK1785659.1"/>
    <property type="molecule type" value="Genomic_DNA"/>
</dbReference>
<comment type="subcellular location">
    <subcellularLocation>
        <location evidence="1">Nucleus</location>
    </subcellularLocation>
</comment>
<reference evidence="4" key="1">
    <citation type="submission" date="2023-03" db="EMBL/GenBank/DDBJ databases">
        <title>Electrophorus voltai genome.</title>
        <authorList>
            <person name="Bian C."/>
        </authorList>
    </citation>
    <scope>NUCLEOTIDE SEQUENCE</scope>
    <source>
        <strain evidence="4">CB-2022</strain>
        <tissue evidence="4">Muscle</tissue>
    </source>
</reference>
<organism evidence="4 5">
    <name type="scientific">Electrophorus voltai</name>
    <dbReference type="NCBI Taxonomy" id="2609070"/>
    <lineage>
        <taxon>Eukaryota</taxon>
        <taxon>Metazoa</taxon>
        <taxon>Chordata</taxon>
        <taxon>Craniata</taxon>
        <taxon>Vertebrata</taxon>
        <taxon>Euteleostomi</taxon>
        <taxon>Actinopterygii</taxon>
        <taxon>Neopterygii</taxon>
        <taxon>Teleostei</taxon>
        <taxon>Ostariophysi</taxon>
        <taxon>Gymnotiformes</taxon>
        <taxon>Gymnotoidei</taxon>
        <taxon>Gymnotidae</taxon>
        <taxon>Electrophorus</taxon>
    </lineage>
</organism>
<accession>A0AAD9DMC5</accession>
<protein>
    <recommendedName>
        <fullName evidence="3">Chromo domain-containing protein</fullName>
    </recommendedName>
</protein>
<feature type="compositionally biased region" description="Basic residues" evidence="2">
    <location>
        <begin position="187"/>
        <end position="201"/>
    </location>
</feature>
<evidence type="ECO:0000313" key="5">
    <source>
        <dbReference type="Proteomes" id="UP001239994"/>
    </source>
</evidence>
<evidence type="ECO:0000259" key="3">
    <source>
        <dbReference type="PROSITE" id="PS50013"/>
    </source>
</evidence>
<feature type="region of interest" description="Disordered" evidence="2">
    <location>
        <begin position="345"/>
        <end position="411"/>
    </location>
</feature>
<feature type="region of interest" description="Disordered" evidence="2">
    <location>
        <begin position="426"/>
        <end position="627"/>
    </location>
</feature>
<evidence type="ECO:0000256" key="2">
    <source>
        <dbReference type="SAM" id="MobiDB-lite"/>
    </source>
</evidence>
<dbReference type="Gene3D" id="2.40.50.40">
    <property type="match status" value="1"/>
</dbReference>
<dbReference type="InterPro" id="IPR000953">
    <property type="entry name" value="Chromo/chromo_shadow_dom"/>
</dbReference>
<dbReference type="PROSITE" id="PS50013">
    <property type="entry name" value="CHROMO_2"/>
    <property type="match status" value="1"/>
</dbReference>
<dbReference type="InterPro" id="IPR042796">
    <property type="entry name" value="CBX2"/>
</dbReference>
<feature type="compositionally biased region" description="Low complexity" evidence="2">
    <location>
        <begin position="460"/>
        <end position="477"/>
    </location>
</feature>
<feature type="compositionally biased region" description="Low complexity" evidence="2">
    <location>
        <begin position="589"/>
        <end position="601"/>
    </location>
</feature>
<dbReference type="InterPro" id="IPR033773">
    <property type="entry name" value="CBX7_C"/>
</dbReference>
<dbReference type="PANTHER" id="PTHR46860:SF1">
    <property type="entry name" value="CHROMOBOX PROTEIN HOMOLOG 2"/>
    <property type="match status" value="1"/>
</dbReference>
<feature type="non-terminal residue" evidence="4">
    <location>
        <position position="1"/>
    </location>
</feature>